<feature type="signal peptide" evidence="2">
    <location>
        <begin position="1"/>
        <end position="20"/>
    </location>
</feature>
<dbReference type="AlphaFoldDB" id="A0A9P5YA14"/>
<evidence type="ECO:0000313" key="3">
    <source>
        <dbReference type="EMBL" id="KAF9466128.1"/>
    </source>
</evidence>
<organism evidence="3 4">
    <name type="scientific">Collybia nuda</name>
    <dbReference type="NCBI Taxonomy" id="64659"/>
    <lineage>
        <taxon>Eukaryota</taxon>
        <taxon>Fungi</taxon>
        <taxon>Dikarya</taxon>
        <taxon>Basidiomycota</taxon>
        <taxon>Agaricomycotina</taxon>
        <taxon>Agaricomycetes</taxon>
        <taxon>Agaricomycetidae</taxon>
        <taxon>Agaricales</taxon>
        <taxon>Tricholomatineae</taxon>
        <taxon>Clitocybaceae</taxon>
        <taxon>Collybia</taxon>
    </lineage>
</organism>
<feature type="region of interest" description="Disordered" evidence="1">
    <location>
        <begin position="135"/>
        <end position="162"/>
    </location>
</feature>
<evidence type="ECO:0000256" key="2">
    <source>
        <dbReference type="SAM" id="SignalP"/>
    </source>
</evidence>
<name>A0A9P5YA14_9AGAR</name>
<dbReference type="OrthoDB" id="4991875at2759"/>
<proteinExistence type="predicted"/>
<dbReference type="EMBL" id="MU150243">
    <property type="protein sequence ID" value="KAF9466128.1"/>
    <property type="molecule type" value="Genomic_DNA"/>
</dbReference>
<feature type="chain" id="PRO_5040303092" evidence="2">
    <location>
        <begin position="21"/>
        <end position="185"/>
    </location>
</feature>
<gene>
    <name evidence="3" type="ORF">BDZ94DRAFT_1252173</name>
</gene>
<accession>A0A9P5YA14</accession>
<evidence type="ECO:0000313" key="4">
    <source>
        <dbReference type="Proteomes" id="UP000807353"/>
    </source>
</evidence>
<protein>
    <submittedName>
        <fullName evidence="3">Uncharacterized protein</fullName>
    </submittedName>
</protein>
<dbReference type="Proteomes" id="UP000807353">
    <property type="component" value="Unassembled WGS sequence"/>
</dbReference>
<keyword evidence="2" id="KW-0732">Signal</keyword>
<comment type="caution">
    <text evidence="3">The sequence shown here is derived from an EMBL/GenBank/DDBJ whole genome shotgun (WGS) entry which is preliminary data.</text>
</comment>
<sequence>MLISILILATLSCAFQIVVAQLMTPLYVPGFSSQPMSADVLGIDEQGRTTWALQGGASRTIGGKVGFPGTATLVQGPGFASITYADPTGTLTLDKSCRLSVGLAFCGTSTGSESAIAVETPILFPVQVGMTIAPVTSSGTQPTQSGTALTGENPPAQTSSQRQIPIPYLGGTFCAWLLATWPIWV</sequence>
<keyword evidence="4" id="KW-1185">Reference proteome</keyword>
<reference evidence="3" key="1">
    <citation type="submission" date="2020-11" db="EMBL/GenBank/DDBJ databases">
        <authorList>
            <consortium name="DOE Joint Genome Institute"/>
            <person name="Ahrendt S."/>
            <person name="Riley R."/>
            <person name="Andreopoulos W."/>
            <person name="Labutti K."/>
            <person name="Pangilinan J."/>
            <person name="Ruiz-Duenas F.J."/>
            <person name="Barrasa J.M."/>
            <person name="Sanchez-Garcia M."/>
            <person name="Camarero S."/>
            <person name="Miyauchi S."/>
            <person name="Serrano A."/>
            <person name="Linde D."/>
            <person name="Babiker R."/>
            <person name="Drula E."/>
            <person name="Ayuso-Fernandez I."/>
            <person name="Pacheco R."/>
            <person name="Padilla G."/>
            <person name="Ferreira P."/>
            <person name="Barriuso J."/>
            <person name="Kellner H."/>
            <person name="Castanera R."/>
            <person name="Alfaro M."/>
            <person name="Ramirez L."/>
            <person name="Pisabarro A.G."/>
            <person name="Kuo A."/>
            <person name="Tritt A."/>
            <person name="Lipzen A."/>
            <person name="He G."/>
            <person name="Yan M."/>
            <person name="Ng V."/>
            <person name="Cullen D."/>
            <person name="Martin F."/>
            <person name="Rosso M.-N."/>
            <person name="Henrissat B."/>
            <person name="Hibbett D."/>
            <person name="Martinez A.T."/>
            <person name="Grigoriev I.V."/>
        </authorList>
    </citation>
    <scope>NUCLEOTIDE SEQUENCE</scope>
    <source>
        <strain evidence="3">CBS 247.69</strain>
    </source>
</reference>
<evidence type="ECO:0000256" key="1">
    <source>
        <dbReference type="SAM" id="MobiDB-lite"/>
    </source>
</evidence>
<feature type="compositionally biased region" description="Low complexity" evidence="1">
    <location>
        <begin position="136"/>
        <end position="147"/>
    </location>
</feature>